<dbReference type="EMBL" id="CBSY010000062">
    <property type="protein sequence ID" value="CDH18763.1"/>
    <property type="molecule type" value="Genomic_DNA"/>
</dbReference>
<dbReference type="HOGENOM" id="CLU_3319436_0_0_6"/>
<evidence type="ECO:0000313" key="3">
    <source>
        <dbReference type="Proteomes" id="UP000028500"/>
    </source>
</evidence>
<keyword evidence="1" id="KW-0472">Membrane</keyword>
<proteinExistence type="predicted"/>
<protein>
    <submittedName>
        <fullName evidence="2">Uncharacterized protein</fullName>
    </submittedName>
</protein>
<gene>
    <name evidence="2" type="ORF">XBKQ1_1540002</name>
</gene>
<comment type="caution">
    <text evidence="2">The sequence shown here is derived from an EMBL/GenBank/DDBJ whole genome shotgun (WGS) entry which is preliminary data.</text>
</comment>
<organism evidence="2 3">
    <name type="scientific">Xenorhabdus bovienii str. kraussei Quebec</name>
    <dbReference type="NCBI Taxonomy" id="1398203"/>
    <lineage>
        <taxon>Bacteria</taxon>
        <taxon>Pseudomonadati</taxon>
        <taxon>Pseudomonadota</taxon>
        <taxon>Gammaproteobacteria</taxon>
        <taxon>Enterobacterales</taxon>
        <taxon>Morganellaceae</taxon>
        <taxon>Xenorhabdus</taxon>
    </lineage>
</organism>
<keyword evidence="1" id="KW-1133">Transmembrane helix</keyword>
<dbReference type="Proteomes" id="UP000028500">
    <property type="component" value="Unassembled WGS sequence"/>
</dbReference>
<name>A0A077PCI6_XENBV</name>
<evidence type="ECO:0000256" key="1">
    <source>
        <dbReference type="SAM" id="Phobius"/>
    </source>
</evidence>
<reference evidence="2" key="1">
    <citation type="submission" date="2013-07" db="EMBL/GenBank/DDBJ databases">
        <title>Sub-species coevolution in mutualistic symbiosis.</title>
        <authorList>
            <person name="Murfin K."/>
            <person name="Klassen J."/>
            <person name="Lee M."/>
            <person name="Forst S."/>
            <person name="Stock P."/>
            <person name="Goodrich-Blair H."/>
        </authorList>
    </citation>
    <scope>NUCLEOTIDE SEQUENCE [LARGE SCALE GENOMIC DNA]</scope>
    <source>
        <strain evidence="2">Kraussei Quebec</strain>
    </source>
</reference>
<dbReference type="AlphaFoldDB" id="A0A077PCI6"/>
<keyword evidence="1" id="KW-0812">Transmembrane</keyword>
<sequence>MEGLLLPSLPQVQYMLLVIIYLHLIIYGGQVLLDFGLAI</sequence>
<accession>A0A077PCI6</accession>
<evidence type="ECO:0000313" key="2">
    <source>
        <dbReference type="EMBL" id="CDH18763.1"/>
    </source>
</evidence>
<keyword evidence="3" id="KW-1185">Reference proteome</keyword>
<feature type="transmembrane region" description="Helical" evidence="1">
    <location>
        <begin position="12"/>
        <end position="33"/>
    </location>
</feature>